<accession>A0A926Q5T8</accession>
<evidence type="ECO:0000259" key="1">
    <source>
        <dbReference type="PROSITE" id="PS50042"/>
    </source>
</evidence>
<dbReference type="Pfam" id="PF00027">
    <property type="entry name" value="cNMP_binding"/>
    <property type="match status" value="1"/>
</dbReference>
<dbReference type="CDD" id="cd00038">
    <property type="entry name" value="CAP_ED"/>
    <property type="match status" value="1"/>
</dbReference>
<gene>
    <name evidence="2" type="ORF">IBL28_21240</name>
</gene>
<dbReference type="Gene3D" id="2.60.120.10">
    <property type="entry name" value="Jelly Rolls"/>
    <property type="match status" value="1"/>
</dbReference>
<keyword evidence="3" id="KW-1185">Reference proteome</keyword>
<reference evidence="2 3" key="1">
    <citation type="submission" date="2020-09" db="EMBL/GenBank/DDBJ databases">
        <title>Sinomicrobium weinanense sp. nov., a halophilic bacteria isolated from saline-alkali soil.</title>
        <authorList>
            <person name="Wu P."/>
            <person name="Ren H."/>
            <person name="Mei Y."/>
            <person name="Liang Y."/>
            <person name="Chen Z."/>
        </authorList>
    </citation>
    <scope>NUCLEOTIDE SEQUENCE [LARGE SCALE GENOMIC DNA]</scope>
    <source>
        <strain evidence="2 3">FJxs</strain>
    </source>
</reference>
<dbReference type="EMBL" id="JACVDC010000125">
    <property type="protein sequence ID" value="MBC9798506.1"/>
    <property type="molecule type" value="Genomic_DNA"/>
</dbReference>
<dbReference type="AlphaFoldDB" id="A0A926Q5T8"/>
<dbReference type="RefSeq" id="WP_187967622.1">
    <property type="nucleotide sequence ID" value="NZ_JACVDC010000125.1"/>
</dbReference>
<comment type="caution">
    <text evidence="2">The sequence shown here is derived from an EMBL/GenBank/DDBJ whole genome shotgun (WGS) entry which is preliminary data.</text>
</comment>
<dbReference type="SMART" id="SM00100">
    <property type="entry name" value="cNMP"/>
    <property type="match status" value="1"/>
</dbReference>
<proteinExistence type="predicted"/>
<dbReference type="InterPro" id="IPR000595">
    <property type="entry name" value="cNMP-bd_dom"/>
</dbReference>
<dbReference type="PROSITE" id="PS50042">
    <property type="entry name" value="CNMP_BINDING_3"/>
    <property type="match status" value="1"/>
</dbReference>
<dbReference type="InterPro" id="IPR018490">
    <property type="entry name" value="cNMP-bd_dom_sf"/>
</dbReference>
<evidence type="ECO:0000313" key="3">
    <source>
        <dbReference type="Proteomes" id="UP000653730"/>
    </source>
</evidence>
<dbReference type="InterPro" id="IPR014710">
    <property type="entry name" value="RmlC-like_jellyroll"/>
</dbReference>
<feature type="domain" description="Cyclic nucleotide-binding" evidence="1">
    <location>
        <begin position="25"/>
        <end position="107"/>
    </location>
</feature>
<protein>
    <submittedName>
        <fullName evidence="2">Crp/Fnr family transcriptional regulator</fullName>
    </submittedName>
</protein>
<sequence>MIRINRELLQYITELQDSGITCETYGPGEEIIGQKKRVLSVRIVKSGIVKCYLTEDNGNDFIQEFFGEGEIFGEIEVLNGNPSFCALETITDTEVCKIPGDRFGELLQTDKKFNELILKALASKVHYTAIRHSYHQSHAIEDNLLRLKKQFPRLIDVIAKRDIANYLGVTLRSLNRTINGMRNKGI</sequence>
<organism evidence="2 3">
    <name type="scientific">Sinomicrobium weinanense</name>
    <dbReference type="NCBI Taxonomy" id="2842200"/>
    <lineage>
        <taxon>Bacteria</taxon>
        <taxon>Pseudomonadati</taxon>
        <taxon>Bacteroidota</taxon>
        <taxon>Flavobacteriia</taxon>
        <taxon>Flavobacteriales</taxon>
        <taxon>Flavobacteriaceae</taxon>
        <taxon>Sinomicrobium</taxon>
    </lineage>
</organism>
<evidence type="ECO:0000313" key="2">
    <source>
        <dbReference type="EMBL" id="MBC9798506.1"/>
    </source>
</evidence>
<name>A0A926Q5T8_9FLAO</name>
<dbReference type="Proteomes" id="UP000653730">
    <property type="component" value="Unassembled WGS sequence"/>
</dbReference>
<dbReference type="SUPFAM" id="SSF51206">
    <property type="entry name" value="cAMP-binding domain-like"/>
    <property type="match status" value="1"/>
</dbReference>